<evidence type="ECO:0000313" key="1">
    <source>
        <dbReference type="EMBL" id="MEQ2196804.1"/>
    </source>
</evidence>
<sequence>MFQQKGKDRVKVPCKGQFQGEKWLDLNCSGPQQLMEPVLYQKVPEKNVWPSLCNLQLQCTWIMQQDNEAHWKTHKMTQKSQSLDINFIKILWYELKQAIHA</sequence>
<keyword evidence="2" id="KW-1185">Reference proteome</keyword>
<gene>
    <name evidence="1" type="ORF">XENOCAPTIV_013681</name>
</gene>
<dbReference type="EMBL" id="JAHRIN010017089">
    <property type="protein sequence ID" value="MEQ2196804.1"/>
    <property type="molecule type" value="Genomic_DNA"/>
</dbReference>
<name>A0ABV0QLT4_9TELE</name>
<organism evidence="1 2">
    <name type="scientific">Xenoophorus captivus</name>
    <dbReference type="NCBI Taxonomy" id="1517983"/>
    <lineage>
        <taxon>Eukaryota</taxon>
        <taxon>Metazoa</taxon>
        <taxon>Chordata</taxon>
        <taxon>Craniata</taxon>
        <taxon>Vertebrata</taxon>
        <taxon>Euteleostomi</taxon>
        <taxon>Actinopterygii</taxon>
        <taxon>Neopterygii</taxon>
        <taxon>Teleostei</taxon>
        <taxon>Neoteleostei</taxon>
        <taxon>Acanthomorphata</taxon>
        <taxon>Ovalentaria</taxon>
        <taxon>Atherinomorphae</taxon>
        <taxon>Cyprinodontiformes</taxon>
        <taxon>Goodeidae</taxon>
        <taxon>Xenoophorus</taxon>
    </lineage>
</organism>
<accession>A0ABV0QLT4</accession>
<evidence type="ECO:0000313" key="2">
    <source>
        <dbReference type="Proteomes" id="UP001434883"/>
    </source>
</evidence>
<protein>
    <submittedName>
        <fullName evidence="1">Uncharacterized protein</fullName>
    </submittedName>
</protein>
<comment type="caution">
    <text evidence="1">The sequence shown here is derived from an EMBL/GenBank/DDBJ whole genome shotgun (WGS) entry which is preliminary data.</text>
</comment>
<dbReference type="Proteomes" id="UP001434883">
    <property type="component" value="Unassembled WGS sequence"/>
</dbReference>
<reference evidence="1 2" key="1">
    <citation type="submission" date="2021-06" db="EMBL/GenBank/DDBJ databases">
        <authorList>
            <person name="Palmer J.M."/>
        </authorList>
    </citation>
    <scope>NUCLEOTIDE SEQUENCE [LARGE SCALE GENOMIC DNA]</scope>
    <source>
        <strain evidence="1 2">XC_2019</strain>
        <tissue evidence="1">Muscle</tissue>
    </source>
</reference>
<proteinExistence type="predicted"/>